<evidence type="ECO:0000256" key="2">
    <source>
        <dbReference type="SAM" id="Coils"/>
    </source>
</evidence>
<feature type="transmembrane region" description="Helical" evidence="3">
    <location>
        <begin position="391"/>
        <end position="411"/>
    </location>
</feature>
<keyword evidence="3" id="KW-0472">Membrane</keyword>
<feature type="transmembrane region" description="Helical" evidence="3">
    <location>
        <begin position="418"/>
        <end position="437"/>
    </location>
</feature>
<protein>
    <submittedName>
        <fullName evidence="5">Phage tail tape measure protein</fullName>
    </submittedName>
</protein>
<dbReference type="InterPro" id="IPR010090">
    <property type="entry name" value="Phage_tape_meas"/>
</dbReference>
<feature type="domain" description="Phage tail tape measure protein" evidence="4">
    <location>
        <begin position="99"/>
        <end position="297"/>
    </location>
</feature>
<proteinExistence type="predicted"/>
<reference evidence="5 6" key="1">
    <citation type="submission" date="2020-09" db="EMBL/GenBank/DDBJ databases">
        <title>Draft Genome Sequences of Oil-Oxidizing Bacteria Halomonas titanicae, Marinobacter lutaoensis, and Virgibacillus halodenitrificans Isolated from Highly Saline Environments.</title>
        <authorList>
            <person name="Grouzdev D.S."/>
            <person name="Sokolova D.S."/>
            <person name="Semenova E.M."/>
            <person name="Borzenkov I.A."/>
            <person name="Bidzhieva S.K."/>
            <person name="Poltaraus A.B."/>
            <person name="Nazina T.N."/>
        </authorList>
    </citation>
    <scope>NUCLEOTIDE SEQUENCE [LARGE SCALE GENOMIC DNA]</scope>
    <source>
        <strain evidence="5 6">VKM B-3472D</strain>
    </source>
</reference>
<gene>
    <name evidence="5" type="ORF">IC602_08990</name>
</gene>
<dbReference type="Proteomes" id="UP000621631">
    <property type="component" value="Unassembled WGS sequence"/>
</dbReference>
<dbReference type="PANTHER" id="PTHR37813:SF1">
    <property type="entry name" value="FELS-2 PROPHAGE PROTEIN"/>
    <property type="match status" value="1"/>
</dbReference>
<keyword evidence="6" id="KW-1185">Reference proteome</keyword>
<evidence type="ECO:0000256" key="3">
    <source>
        <dbReference type="SAM" id="Phobius"/>
    </source>
</evidence>
<dbReference type="NCBIfam" id="TIGR01760">
    <property type="entry name" value="tape_meas_TP901"/>
    <property type="match status" value="1"/>
</dbReference>
<keyword evidence="1" id="KW-1188">Viral release from host cell</keyword>
<keyword evidence="2" id="KW-0175">Coiled coil</keyword>
<dbReference type="PANTHER" id="PTHR37813">
    <property type="entry name" value="FELS-2 PROPHAGE PROTEIN"/>
    <property type="match status" value="1"/>
</dbReference>
<dbReference type="Gene3D" id="1.20.5.1230">
    <property type="entry name" value="Apolipoprotein A-I"/>
    <property type="match status" value="1"/>
</dbReference>
<evidence type="ECO:0000259" key="4">
    <source>
        <dbReference type="Pfam" id="PF10145"/>
    </source>
</evidence>
<dbReference type="SUPFAM" id="SSF58113">
    <property type="entry name" value="Apolipoprotein A-I"/>
    <property type="match status" value="1"/>
</dbReference>
<keyword evidence="3" id="KW-1133">Transmembrane helix</keyword>
<sequence length="808" mass="85903">MGKQYSVVTKITANITDFMANMKKAEDKAQGLNKKVKDSLDKVGNGFKNTGTNMTKYLTVPLAGVGGLMMRTGIDFEKSMSNVQAISGATGGDLEKLKSKAREMGKNTSKSASEAADALGYMALAGWDTNQMMDGLEPILRLSEAGNLDLARASDLVTDSMSALGIETKDLPGYLDKVAQASRNSNTDVDSLMEAFLISGGTFKNFNVPIEEASALLGVLANRGFKGAEAGTAMNAIMTNLTSGTGAAGKALEELGISAFDSEGNFKGMETVLREVKDKMSGMTDEQKAQYISMIAGKEHMKTFNGLMSGLGDEYQGLKGDISDSDGALNDMASTMQDNAQGKIEQLKSALGELSIVVSEKIIPYFTKIVEKVTDVINWFSGLDDGIQNTILIIAGIVGVIGPVLVVFGAIASGISAIIGVVTTLAPLFGVLVGAIGAISAPVLIVVGIIAALVAIGVALWKNWDTVKAKAKEIWSSVTKTVSEMASKVSNKFNEMKDKAIQKVTDLKNKAVEGFSNLGSGIKNKAIDAKNKVVSTVTSLKDGFISKVNSLKSSVVNSFVNLGNGIKQKVSDAKNKVISYAENLREGFVSKANSLKSSATDIFNSVKSAIVNPINKARDLVKSAIDKIKGFFSGLSGKLKFKIPKPKLPHFSIKGKLSLKPPSVPSIGINWHAKGGIFNKPTLFNTSNGVHGVGEAGSEAIIPLKPSVLGQIGKMIANTMDLDMGSRINSLINSFDPRSIISAMQSNENQQMLNKMNQSDNVVEKNITINPSFTYNIDGNADERMLQKNADYTINKLRKEFGNIGVNI</sequence>
<evidence type="ECO:0000256" key="1">
    <source>
        <dbReference type="ARBA" id="ARBA00022612"/>
    </source>
</evidence>
<evidence type="ECO:0000313" key="6">
    <source>
        <dbReference type="Proteomes" id="UP000621631"/>
    </source>
</evidence>
<comment type="caution">
    <text evidence="5">The sequence shown here is derived from an EMBL/GenBank/DDBJ whole genome shotgun (WGS) entry which is preliminary data.</text>
</comment>
<feature type="coiled-coil region" evidence="2">
    <location>
        <begin position="15"/>
        <end position="42"/>
    </location>
</feature>
<evidence type="ECO:0000313" key="5">
    <source>
        <dbReference type="EMBL" id="MBD1222745.1"/>
    </source>
</evidence>
<keyword evidence="3" id="KW-0812">Transmembrane</keyword>
<feature type="transmembrane region" description="Helical" evidence="3">
    <location>
        <begin position="443"/>
        <end position="461"/>
    </location>
</feature>
<organism evidence="5 6">
    <name type="scientific">Virgibacillus halodenitrificans</name>
    <name type="common">Bacillus halodenitrificans</name>
    <dbReference type="NCBI Taxonomy" id="1482"/>
    <lineage>
        <taxon>Bacteria</taxon>
        <taxon>Bacillati</taxon>
        <taxon>Bacillota</taxon>
        <taxon>Bacilli</taxon>
        <taxon>Bacillales</taxon>
        <taxon>Bacillaceae</taxon>
        <taxon>Virgibacillus</taxon>
    </lineage>
</organism>
<dbReference type="EMBL" id="JACWEZ010000004">
    <property type="protein sequence ID" value="MBD1222745.1"/>
    <property type="molecule type" value="Genomic_DNA"/>
</dbReference>
<accession>A0ABR7VLE8</accession>
<dbReference type="Pfam" id="PF10145">
    <property type="entry name" value="PhageMin_Tail"/>
    <property type="match status" value="1"/>
</dbReference>
<name>A0ABR7VLE8_VIRHA</name>